<comment type="caution">
    <text evidence="2">The sequence shown here is derived from an EMBL/GenBank/DDBJ whole genome shotgun (WGS) entry which is preliminary data.</text>
</comment>
<protein>
    <submittedName>
        <fullName evidence="2">Uncharacterized protein</fullName>
    </submittedName>
</protein>
<dbReference type="GeneID" id="28870070"/>
<dbReference type="AlphaFoldDB" id="A0A1B7Y4B3"/>
<organism evidence="2 3">
    <name type="scientific">Colletotrichum higginsianum (strain IMI 349063)</name>
    <name type="common">Crucifer anthracnose fungus</name>
    <dbReference type="NCBI Taxonomy" id="759273"/>
    <lineage>
        <taxon>Eukaryota</taxon>
        <taxon>Fungi</taxon>
        <taxon>Dikarya</taxon>
        <taxon>Ascomycota</taxon>
        <taxon>Pezizomycotina</taxon>
        <taxon>Sordariomycetes</taxon>
        <taxon>Hypocreomycetidae</taxon>
        <taxon>Glomerellales</taxon>
        <taxon>Glomerellaceae</taxon>
        <taxon>Colletotrichum</taxon>
        <taxon>Colletotrichum destructivum species complex</taxon>
    </lineage>
</organism>
<feature type="region of interest" description="Disordered" evidence="1">
    <location>
        <begin position="1"/>
        <end position="35"/>
    </location>
</feature>
<keyword evidence="3" id="KW-1185">Reference proteome</keyword>
<dbReference type="Proteomes" id="UP000092177">
    <property type="component" value="Unassembled WGS sequence"/>
</dbReference>
<dbReference type="EMBL" id="LTAN01000007">
    <property type="protein sequence ID" value="OBR06869.1"/>
    <property type="molecule type" value="Genomic_DNA"/>
</dbReference>
<evidence type="ECO:0000256" key="1">
    <source>
        <dbReference type="SAM" id="MobiDB-lite"/>
    </source>
</evidence>
<gene>
    <name evidence="2" type="ORF">CH63R_10989</name>
</gene>
<name>A0A1B7Y4B3_COLHI</name>
<evidence type="ECO:0000313" key="3">
    <source>
        <dbReference type="Proteomes" id="UP000092177"/>
    </source>
</evidence>
<evidence type="ECO:0000313" key="2">
    <source>
        <dbReference type="EMBL" id="OBR06869.1"/>
    </source>
</evidence>
<dbReference type="VEuPathDB" id="FungiDB:CH63R_10989"/>
<dbReference type="RefSeq" id="XP_018155387.1">
    <property type="nucleotide sequence ID" value="XM_018305963.1"/>
</dbReference>
<feature type="compositionally biased region" description="Polar residues" evidence="1">
    <location>
        <begin position="1"/>
        <end position="12"/>
    </location>
</feature>
<sequence length="128" mass="13722">MCPKVTSRNPTASPAEVGQVQNVDAARAPSEQDKTNLACGSKSCGMRVANSPFLVYMGKEGIRTDTPTYLALLEIPNVFRKVVLAQPAAWAFWEGLHPCITSMIGLVPCETQERGFRLSPDVIGGSAV</sequence>
<reference evidence="3" key="1">
    <citation type="journal article" date="2017" name="BMC Genomics">
        <title>Gapless genome assembly of Colletotrichum higginsianum reveals chromosome structure and association of transposable elements with secondary metabolite gene clusters.</title>
        <authorList>
            <person name="Dallery J.-F."/>
            <person name="Lapalu N."/>
            <person name="Zampounis A."/>
            <person name="Pigne S."/>
            <person name="Luyten I."/>
            <person name="Amselem J."/>
            <person name="Wittenberg A.H.J."/>
            <person name="Zhou S."/>
            <person name="de Queiroz M.V."/>
            <person name="Robin G.P."/>
            <person name="Auger A."/>
            <person name="Hainaut M."/>
            <person name="Henrissat B."/>
            <person name="Kim K.-T."/>
            <person name="Lee Y.-H."/>
            <person name="Lespinet O."/>
            <person name="Schwartz D.C."/>
            <person name="Thon M.R."/>
            <person name="O'Connell R.J."/>
        </authorList>
    </citation>
    <scope>NUCLEOTIDE SEQUENCE [LARGE SCALE GENOMIC DNA]</scope>
    <source>
        <strain evidence="3">IMI 349063</strain>
    </source>
</reference>
<proteinExistence type="predicted"/>
<accession>A0A1B7Y4B3</accession>
<dbReference type="KEGG" id="chig:CH63R_10989"/>